<dbReference type="SUPFAM" id="SSF54106">
    <property type="entry name" value="LysM domain"/>
    <property type="match status" value="2"/>
</dbReference>
<dbReference type="AlphaFoldDB" id="A0AA48GXN8"/>
<dbReference type="EMBL" id="AP027080">
    <property type="protein sequence ID" value="BDU72253.1"/>
    <property type="molecule type" value="Genomic_DNA"/>
</dbReference>
<accession>A0AA48GXN8</accession>
<feature type="compositionally biased region" description="Pro residues" evidence="1">
    <location>
        <begin position="40"/>
        <end position="49"/>
    </location>
</feature>
<dbReference type="GO" id="GO:0008932">
    <property type="term" value="F:lytic endotransglycosylase activity"/>
    <property type="evidence" value="ECO:0007669"/>
    <property type="project" value="TreeGrafter"/>
</dbReference>
<feature type="region of interest" description="Disordered" evidence="1">
    <location>
        <begin position="498"/>
        <end position="539"/>
    </location>
</feature>
<reference evidence="4" key="1">
    <citation type="journal article" date="2023" name="Int. J. Syst. Evol. Microbiol.">
        <title>Mesoterricola silvestris gen. nov., sp. nov., Mesoterricola sediminis sp. nov., Geothrix oryzae sp. nov., Geothrix edaphica sp. nov., Geothrix rubra sp. nov., and Geothrix limicola sp. nov., six novel members of Acidobacteriota isolated from soils.</title>
        <authorList>
            <person name="Itoh H."/>
            <person name="Sugisawa Y."/>
            <person name="Mise K."/>
            <person name="Xu Z."/>
            <person name="Kuniyasu M."/>
            <person name="Ushijima N."/>
            <person name="Kawano K."/>
            <person name="Kobayashi E."/>
            <person name="Shiratori Y."/>
            <person name="Masuda Y."/>
            <person name="Senoo K."/>
        </authorList>
    </citation>
    <scope>NUCLEOTIDE SEQUENCE [LARGE SCALE GENOMIC DNA]</scope>
    <source>
        <strain evidence="4">W79</strain>
    </source>
</reference>
<feature type="compositionally biased region" description="Pro residues" evidence="1">
    <location>
        <begin position="501"/>
        <end position="522"/>
    </location>
</feature>
<name>A0AA48GXN8_9BACT</name>
<evidence type="ECO:0000256" key="1">
    <source>
        <dbReference type="SAM" id="MobiDB-lite"/>
    </source>
</evidence>
<dbReference type="KEGG" id="msil:METEAL_14270"/>
<feature type="domain" description="LysM" evidence="2">
    <location>
        <begin position="424"/>
        <end position="467"/>
    </location>
</feature>
<feature type="region of interest" description="Disordered" evidence="1">
    <location>
        <begin position="37"/>
        <end position="58"/>
    </location>
</feature>
<protein>
    <submittedName>
        <fullName evidence="3">Lytic transglycosylase</fullName>
    </submittedName>
</protein>
<dbReference type="Proteomes" id="UP001238179">
    <property type="component" value="Chromosome"/>
</dbReference>
<feature type="region of interest" description="Disordered" evidence="1">
    <location>
        <begin position="64"/>
        <end position="83"/>
    </location>
</feature>
<dbReference type="Pfam" id="PF01464">
    <property type="entry name" value="SLT"/>
    <property type="match status" value="1"/>
</dbReference>
<evidence type="ECO:0000313" key="4">
    <source>
        <dbReference type="Proteomes" id="UP001238179"/>
    </source>
</evidence>
<organism evidence="3 4">
    <name type="scientific">Mesoterricola silvestris</name>
    <dbReference type="NCBI Taxonomy" id="2927979"/>
    <lineage>
        <taxon>Bacteria</taxon>
        <taxon>Pseudomonadati</taxon>
        <taxon>Acidobacteriota</taxon>
        <taxon>Holophagae</taxon>
        <taxon>Holophagales</taxon>
        <taxon>Holophagaceae</taxon>
        <taxon>Mesoterricola</taxon>
    </lineage>
</organism>
<dbReference type="SUPFAM" id="SSF53955">
    <property type="entry name" value="Lysozyme-like"/>
    <property type="match status" value="1"/>
</dbReference>
<evidence type="ECO:0000259" key="2">
    <source>
        <dbReference type="PROSITE" id="PS51782"/>
    </source>
</evidence>
<dbReference type="Pfam" id="PF01476">
    <property type="entry name" value="LysM"/>
    <property type="match status" value="2"/>
</dbReference>
<dbReference type="RefSeq" id="WP_316415166.1">
    <property type="nucleotide sequence ID" value="NZ_AP027080.1"/>
</dbReference>
<gene>
    <name evidence="3" type="ORF">METEAL_14270</name>
</gene>
<dbReference type="Gene3D" id="3.10.350.10">
    <property type="entry name" value="LysM domain"/>
    <property type="match status" value="2"/>
</dbReference>
<evidence type="ECO:0000313" key="3">
    <source>
        <dbReference type="EMBL" id="BDU72253.1"/>
    </source>
</evidence>
<sequence>MACPAPDSPRRIRGRLLALITAGWVGLAAFAAAPVQPAKPALPPQPPKASAPRPRPEVARLRTLVEDGERNAQEKDWDSAGTRAEEAEVLVADWPEEALESPEVKALLDRLQDLESHLPDSESAPATPDPGLKEATEVVPLSGEALKAELEQVKGSTAGAQYDFPIDLNDKVLAWVHEFTTSKRGFMERTLSRATMWLPMARQIFAEERIPQDLAYLAVIESGFINSARSYAQAVGMWQFIRSTGRIYGLNGNAWVEERRDPVKATRASARYLRRLYETSGDWYLALVGYNAGPLTTDRAAQNIGSRNFWDMARSRWLRNQTKNYVPELCAAILIGHDPERYGFKVEQLQPYAYETVEVDRMTSLAVLARYAGTDVDSLKELNPELLRASTPPGRYTLRVPPGLSGATARALARIPANQRLDFQSYKIRKGDTLAKLAAKFKLSPEDLLEANDLKKGQFRAGKVIKVPPPPPAPIDNRDLLNPVERSKVIEDHPLEALPTIPAPVPEPAPQPAPEADLPPVPQAVKAPAPKPALETRPRTHLVKKGETLFAIATRYGLEVDHLRKWNKIKGNRIQSGQRLRLGP</sequence>
<dbReference type="CDD" id="cd00118">
    <property type="entry name" value="LysM"/>
    <property type="match status" value="2"/>
</dbReference>
<dbReference type="InterPro" id="IPR018392">
    <property type="entry name" value="LysM"/>
</dbReference>
<dbReference type="SMART" id="SM00257">
    <property type="entry name" value="LysM"/>
    <property type="match status" value="3"/>
</dbReference>
<dbReference type="PANTHER" id="PTHR33734:SF22">
    <property type="entry name" value="MEMBRANE-BOUND LYTIC MUREIN TRANSGLYCOSYLASE D"/>
    <property type="match status" value="1"/>
</dbReference>
<feature type="domain" description="LysM" evidence="2">
    <location>
        <begin position="539"/>
        <end position="582"/>
    </location>
</feature>
<dbReference type="Gene3D" id="1.10.530.10">
    <property type="match status" value="1"/>
</dbReference>
<dbReference type="PANTHER" id="PTHR33734">
    <property type="entry name" value="LYSM DOMAIN-CONTAINING GPI-ANCHORED PROTEIN 2"/>
    <property type="match status" value="1"/>
</dbReference>
<dbReference type="InterPro" id="IPR036779">
    <property type="entry name" value="LysM_dom_sf"/>
</dbReference>
<keyword evidence="4" id="KW-1185">Reference proteome</keyword>
<dbReference type="PROSITE" id="PS51782">
    <property type="entry name" value="LYSM"/>
    <property type="match status" value="2"/>
</dbReference>
<dbReference type="InterPro" id="IPR008258">
    <property type="entry name" value="Transglycosylase_SLT_dom_1"/>
</dbReference>
<proteinExistence type="predicted"/>
<dbReference type="CDD" id="cd16894">
    <property type="entry name" value="MltD-like"/>
    <property type="match status" value="1"/>
</dbReference>
<dbReference type="InterPro" id="IPR023346">
    <property type="entry name" value="Lysozyme-like_dom_sf"/>
</dbReference>